<dbReference type="Gene3D" id="2.60.40.1210">
    <property type="entry name" value="Cellobiose dehydrogenase, cytochrome domain"/>
    <property type="match status" value="1"/>
</dbReference>
<sequence length="381" mass="41436">MKAKGRPNAPFSLSRKSDNPSVSIPFTVAHDPASLRRPTNLYSTSCCNMVNICGVWLWLAFACKCTFAQIQTFTPLGQNAITYSVNTPPSTSASGSGHIFIQTKSTREVRWFAVGQGIGMRGTNIFIVYTTGRNITVSPLLGAQHVETLYNPRARISVLSGSGIKNVVITANIRCDTCITWPGGKEDVTSPSSPWIWAVKYGPVLDSTSPSAVISMHDDFGLVSVNLKQATSGSSKNPFLNSSDMPTSSSAQAASTVSSQSTNKKRITHAVIMILVFVILFPLFTLGVPLFRSSRTVPIHACLQLSTLALRRRGLYNLIKQRKSDICKPIYPRGGSPLPPRAIDHARSIWKSPFTLTSRTINLVSPDIGMVVHYTTQSDDD</sequence>
<proteinExistence type="predicted"/>
<keyword evidence="2" id="KW-1133">Transmembrane helix</keyword>
<feature type="region of interest" description="Disordered" evidence="1">
    <location>
        <begin position="236"/>
        <end position="259"/>
    </location>
</feature>
<dbReference type="OrthoDB" id="19261at2759"/>
<evidence type="ECO:0000259" key="3">
    <source>
        <dbReference type="Pfam" id="PF16010"/>
    </source>
</evidence>
<gene>
    <name evidence="4" type="ORF">BDV23DRAFT_178464</name>
</gene>
<evidence type="ECO:0000256" key="1">
    <source>
        <dbReference type="SAM" id="MobiDB-lite"/>
    </source>
</evidence>
<dbReference type="Proteomes" id="UP000326877">
    <property type="component" value="Unassembled WGS sequence"/>
</dbReference>
<dbReference type="InterPro" id="IPR015920">
    <property type="entry name" value="Cellobiose_DH-like_cyt"/>
</dbReference>
<evidence type="ECO:0000256" key="2">
    <source>
        <dbReference type="SAM" id="Phobius"/>
    </source>
</evidence>
<accession>A0A5N7CPR7</accession>
<feature type="transmembrane region" description="Helical" evidence="2">
    <location>
        <begin position="270"/>
        <end position="291"/>
    </location>
</feature>
<dbReference type="AlphaFoldDB" id="A0A5N7CPR7"/>
<feature type="domain" description="Cellobiose dehydrogenase-like cytochrome" evidence="3">
    <location>
        <begin position="77"/>
        <end position="232"/>
    </location>
</feature>
<feature type="compositionally biased region" description="Polar residues" evidence="1">
    <location>
        <begin position="236"/>
        <end position="246"/>
    </location>
</feature>
<organism evidence="4">
    <name type="scientific">Petromyces alliaceus</name>
    <name type="common">Aspergillus alliaceus</name>
    <dbReference type="NCBI Taxonomy" id="209559"/>
    <lineage>
        <taxon>Eukaryota</taxon>
        <taxon>Fungi</taxon>
        <taxon>Dikarya</taxon>
        <taxon>Ascomycota</taxon>
        <taxon>Pezizomycotina</taxon>
        <taxon>Eurotiomycetes</taxon>
        <taxon>Eurotiomycetidae</taxon>
        <taxon>Eurotiales</taxon>
        <taxon>Aspergillaceae</taxon>
        <taxon>Aspergillus</taxon>
        <taxon>Aspergillus subgen. Circumdati</taxon>
    </lineage>
</organism>
<keyword evidence="2" id="KW-0812">Transmembrane</keyword>
<evidence type="ECO:0000313" key="4">
    <source>
        <dbReference type="EMBL" id="KAE8395899.1"/>
    </source>
</evidence>
<dbReference type="PANTHER" id="PTHR47797:SF1">
    <property type="entry name" value="CYTOCHROME B561 DOMAIN-CONTAINING PROTEIN-RELATED"/>
    <property type="match status" value="1"/>
</dbReference>
<dbReference type="SUPFAM" id="SSF49344">
    <property type="entry name" value="CBD9-like"/>
    <property type="match status" value="1"/>
</dbReference>
<protein>
    <recommendedName>
        <fullName evidence="3">Cellobiose dehydrogenase-like cytochrome domain-containing protein</fullName>
    </recommendedName>
</protein>
<dbReference type="Pfam" id="PF16010">
    <property type="entry name" value="CDH-cyt"/>
    <property type="match status" value="1"/>
</dbReference>
<name>A0A5N7CPR7_PETAA</name>
<dbReference type="CDD" id="cd09630">
    <property type="entry name" value="CDH_like_cytochrome"/>
    <property type="match status" value="1"/>
</dbReference>
<dbReference type="EMBL" id="ML735217">
    <property type="protein sequence ID" value="KAE8395899.1"/>
    <property type="molecule type" value="Genomic_DNA"/>
</dbReference>
<reference evidence="4" key="1">
    <citation type="submission" date="2019-04" db="EMBL/GenBank/DDBJ databases">
        <title>Friends and foes A comparative genomics studyof 23 Aspergillus species from section Flavi.</title>
        <authorList>
            <consortium name="DOE Joint Genome Institute"/>
            <person name="Kjaerbolling I."/>
            <person name="Vesth T."/>
            <person name="Frisvad J.C."/>
            <person name="Nybo J.L."/>
            <person name="Theobald S."/>
            <person name="Kildgaard S."/>
            <person name="Isbrandt T."/>
            <person name="Kuo A."/>
            <person name="Sato A."/>
            <person name="Lyhne E.K."/>
            <person name="Kogle M.E."/>
            <person name="Wiebenga A."/>
            <person name="Kun R.S."/>
            <person name="Lubbers R.J."/>
            <person name="Makela M.R."/>
            <person name="Barry K."/>
            <person name="Chovatia M."/>
            <person name="Clum A."/>
            <person name="Daum C."/>
            <person name="Haridas S."/>
            <person name="He G."/>
            <person name="LaButti K."/>
            <person name="Lipzen A."/>
            <person name="Mondo S."/>
            <person name="Riley R."/>
            <person name="Salamov A."/>
            <person name="Simmons B.A."/>
            <person name="Magnuson J.K."/>
            <person name="Henrissat B."/>
            <person name="Mortensen U.H."/>
            <person name="Larsen T.O."/>
            <person name="Devries R.P."/>
            <person name="Grigoriev I.V."/>
            <person name="Machida M."/>
            <person name="Baker S.E."/>
            <person name="Andersen M.R."/>
        </authorList>
    </citation>
    <scope>NUCLEOTIDE SEQUENCE [LARGE SCALE GENOMIC DNA]</scope>
    <source>
        <strain evidence="4">IBT 14317</strain>
    </source>
</reference>
<dbReference type="PANTHER" id="PTHR47797">
    <property type="entry name" value="DEHYDROGENASE, PUTATIVE (AFU_ORTHOLOGUE AFUA_8G05805)-RELATED"/>
    <property type="match status" value="1"/>
</dbReference>
<keyword evidence="2" id="KW-0472">Membrane</keyword>
<feature type="compositionally biased region" description="Low complexity" evidence="1">
    <location>
        <begin position="247"/>
        <end position="259"/>
    </location>
</feature>